<gene>
    <name evidence="1" type="ORF">LCGC14_0770550</name>
</gene>
<dbReference type="AlphaFoldDB" id="A0A0F9Q2N3"/>
<dbReference type="EMBL" id="LAZR01001945">
    <property type="protein sequence ID" value="KKN36749.1"/>
    <property type="molecule type" value="Genomic_DNA"/>
</dbReference>
<sequence length="243" mass="28295">MKFKKKTILFRTIVGSHMWAQHHSQSDKDMFECHIFDTRSFMLGDRHDGCEKTKGDNWEKDSCEIGHVIKQLLKGNVNFLWGVMSPKFDLVCTNIDPTFFNLRGIVATNLSKATVHSIRGFAIHNLRHWFGTKVEKKLCMCGNTLYVITNNKIPRLEPKDKKYWKILNTCARTLDFGIKLLRDGVLDFENPRGARTIEDIISLLNELETAYKESELPDKPDPVPFEEFLILTRFSDLKSWRNR</sequence>
<comment type="caution">
    <text evidence="1">The sequence shown here is derived from an EMBL/GenBank/DDBJ whole genome shotgun (WGS) entry which is preliminary data.</text>
</comment>
<reference evidence="1" key="1">
    <citation type="journal article" date="2015" name="Nature">
        <title>Complex archaea that bridge the gap between prokaryotes and eukaryotes.</title>
        <authorList>
            <person name="Spang A."/>
            <person name="Saw J.H."/>
            <person name="Jorgensen S.L."/>
            <person name="Zaremba-Niedzwiedzka K."/>
            <person name="Martijn J."/>
            <person name="Lind A.E."/>
            <person name="van Eijk R."/>
            <person name="Schleper C."/>
            <person name="Guy L."/>
            <person name="Ettema T.J."/>
        </authorList>
    </citation>
    <scope>NUCLEOTIDE SEQUENCE</scope>
</reference>
<proteinExistence type="predicted"/>
<name>A0A0F9Q2N3_9ZZZZ</name>
<organism evidence="1">
    <name type="scientific">marine sediment metagenome</name>
    <dbReference type="NCBI Taxonomy" id="412755"/>
    <lineage>
        <taxon>unclassified sequences</taxon>
        <taxon>metagenomes</taxon>
        <taxon>ecological metagenomes</taxon>
    </lineage>
</organism>
<evidence type="ECO:0000313" key="1">
    <source>
        <dbReference type="EMBL" id="KKN36749.1"/>
    </source>
</evidence>
<evidence type="ECO:0008006" key="2">
    <source>
        <dbReference type="Google" id="ProtNLM"/>
    </source>
</evidence>
<protein>
    <recommendedName>
        <fullName evidence="2">Nucleotidyltransferase</fullName>
    </recommendedName>
</protein>
<accession>A0A0F9Q2N3</accession>